<gene>
    <name evidence="13" type="ORF">SEMRO_2374_G325320.1</name>
</gene>
<dbReference type="Pfam" id="PF00512">
    <property type="entry name" value="HisKA"/>
    <property type="match status" value="1"/>
</dbReference>
<evidence type="ECO:0000256" key="2">
    <source>
        <dbReference type="ARBA" id="ARBA00022679"/>
    </source>
</evidence>
<dbReference type="PROSITE" id="PS50894">
    <property type="entry name" value="HPT"/>
    <property type="match status" value="1"/>
</dbReference>
<dbReference type="NCBIfam" id="TIGR00229">
    <property type="entry name" value="sensory_box"/>
    <property type="match status" value="2"/>
</dbReference>
<dbReference type="SUPFAM" id="SSF47226">
    <property type="entry name" value="Histidine-containing phosphotransfer domain, HPT domain"/>
    <property type="match status" value="1"/>
</dbReference>
<name>A0A9N8HY30_9STRA</name>
<keyword evidence="14" id="KW-1185">Reference proteome</keyword>
<dbReference type="SUPFAM" id="SSF47384">
    <property type="entry name" value="Homodimeric domain of signal transducing histidine kinase"/>
    <property type="match status" value="1"/>
</dbReference>
<dbReference type="GO" id="GO:0005524">
    <property type="term" value="F:ATP binding"/>
    <property type="evidence" value="ECO:0007669"/>
    <property type="project" value="UniProtKB-KW"/>
</dbReference>
<evidence type="ECO:0000256" key="4">
    <source>
        <dbReference type="ARBA" id="ARBA00022777"/>
    </source>
</evidence>
<dbReference type="CDD" id="cd17546">
    <property type="entry name" value="REC_hyHK_CKI1_RcsC-like"/>
    <property type="match status" value="2"/>
</dbReference>
<dbReference type="PANTHER" id="PTHR45339:SF5">
    <property type="entry name" value="HISTIDINE KINASE"/>
    <property type="match status" value="1"/>
</dbReference>
<evidence type="ECO:0000259" key="11">
    <source>
        <dbReference type="PROSITE" id="PS50112"/>
    </source>
</evidence>
<keyword evidence="1 7" id="KW-0597">Phosphoprotein</keyword>
<feature type="region of interest" description="Disordered" evidence="8">
    <location>
        <begin position="1070"/>
        <end position="1091"/>
    </location>
</feature>
<feature type="domain" description="Histidine kinase" evidence="9">
    <location>
        <begin position="315"/>
        <end position="561"/>
    </location>
</feature>
<feature type="modified residue" description="4-aspartylphosphate" evidence="7">
    <location>
        <position position="641"/>
    </location>
</feature>
<dbReference type="InterPro" id="IPR035965">
    <property type="entry name" value="PAS-like_dom_sf"/>
</dbReference>
<feature type="compositionally biased region" description="Low complexity" evidence="8">
    <location>
        <begin position="8"/>
        <end position="37"/>
    </location>
</feature>
<dbReference type="Gene3D" id="1.20.120.160">
    <property type="entry name" value="HPT domain"/>
    <property type="match status" value="1"/>
</dbReference>
<sequence length="1200" mass="130596">MCPFSQQSAQAAATPSTTTEATSASPPSSPTNAAAAASIPTTSNWDAALSSAVLDSVIDPTMVIGEDGIIVYFNIAACQAFGMTTAQAIGSNVTVLMADEKHAQQHGEYLKNYQQTGQKKMIGRNRVVTCKRFDDTGATWNASLSISEVMLENKRFFVGALRDVTESVEKQQLFSSVIDEAIDAIFTINERGIITLVNRSACQMFGYTENELVQSNVSILMPEPHRSAHDSYIRNHISTGVQKMIGTDRTVTAQRKDGSQFQCRLGLSKLQTNGGKVAFVGLLHDLTHELAARQADARAELADKMRKQKALFLASMSHEIRTPLNGIFGMLELLRSTELDEVQTEWLATCSRSAQSLTTILDDILLFSRADGGGITLERLTFNVRDTIEDAVTVLASQTNDKAVDLVYTVSRSVPDFLIGDPTRLRQVMLIFLSNALKFTQVGHVALEVSLDGVDDDDSSSDDDEEDEEDEDDGKVRPRDDGKIKLKFEVSDTGIGMTKKQLKKLFQPFTQADESTTRQYGGTGLGLSIAKKLVNLMEGDINVESRSNRGSTFAFTALVEQDPDGSTASDLTDKIPEADLELLKGTHILSIDDNAVNTHYLVNLLKLLGCDVTGARSGVDGIELAKLAALREDPYEILLLDFAMPGMSGLEVAEFMANSASIAATHLRVIMLGSIDVHRNIVASTYVHGFTTKPIRRLPLIRMIVEQLKIKRGMLSRPITKGPVALRDESPTPRAPHPVTMAAQEKTMDGAIERKTFNGALGASRPNPINILHVEDNLINQKVIVSILSQWKCNVTTALNGLSGFEERVSNQGGKGFDLVLCDLHMPSCDGFQCVKMIREWEEKNGVKPIDICAVTADASPETRDRCLAPEGGFNEFMAKPLRKNELKEMIVKMCGPGRFEPGTPNNPVRRGSGKGADSSSQSSTTASTATQAGPTHVLVVDDTPTMRLLLRTLLTGMGCRVSEASSGESAVEIVRTSVSDPHERVEMVFCDMRMPPGINGIETARRMKSISGTESLPIIGMTADDVSHVALKEARDVGMVSLISKPLGRTQLSSYLAEHTSTVSLLHERLHTDETSSEESDGDNDNDEGVFDKETALENCGNDSDLLGTLLADMVKDLKTRQDKVAISIQRKDFGRVAEVAHDIKGITAICGFQRLAKAACKLQNRASQGDYIAVRKDGQILQDEISRACRVARETLEA</sequence>
<dbReference type="SUPFAM" id="SSF55785">
    <property type="entry name" value="PYP-like sensor domain (PAS domain)"/>
    <property type="match status" value="2"/>
</dbReference>
<dbReference type="InterPro" id="IPR003594">
    <property type="entry name" value="HATPase_dom"/>
</dbReference>
<dbReference type="SMART" id="SM00387">
    <property type="entry name" value="HATPase_c"/>
    <property type="match status" value="1"/>
</dbReference>
<keyword evidence="5" id="KW-0067">ATP-binding</keyword>
<dbReference type="SMART" id="SM00091">
    <property type="entry name" value="PAS"/>
    <property type="match status" value="2"/>
</dbReference>
<evidence type="ECO:0000256" key="5">
    <source>
        <dbReference type="ARBA" id="ARBA00022840"/>
    </source>
</evidence>
<evidence type="ECO:0000256" key="3">
    <source>
        <dbReference type="ARBA" id="ARBA00022741"/>
    </source>
</evidence>
<dbReference type="PROSITE" id="PS50110">
    <property type="entry name" value="RESPONSE_REGULATORY"/>
    <property type="match status" value="3"/>
</dbReference>
<feature type="domain" description="HPt" evidence="12">
    <location>
        <begin position="1104"/>
        <end position="1200"/>
    </location>
</feature>
<dbReference type="InterPro" id="IPR000014">
    <property type="entry name" value="PAS"/>
</dbReference>
<feature type="domain" description="PAS" evidence="11">
    <location>
        <begin position="170"/>
        <end position="240"/>
    </location>
</feature>
<keyword evidence="3" id="KW-0547">Nucleotide-binding</keyword>
<dbReference type="SUPFAM" id="SSF52172">
    <property type="entry name" value="CheY-like"/>
    <property type="match status" value="3"/>
</dbReference>
<evidence type="ECO:0000256" key="6">
    <source>
        <dbReference type="PROSITE-ProRule" id="PRU00110"/>
    </source>
</evidence>
<dbReference type="FunFam" id="3.30.565.10:FF:000010">
    <property type="entry name" value="Sensor histidine kinase RcsC"/>
    <property type="match status" value="1"/>
</dbReference>
<feature type="modified residue" description="Phosphohistidine" evidence="6">
    <location>
        <position position="1143"/>
    </location>
</feature>
<dbReference type="PROSITE" id="PS50112">
    <property type="entry name" value="PAS"/>
    <property type="match status" value="2"/>
</dbReference>
<dbReference type="InterPro" id="IPR036097">
    <property type="entry name" value="HisK_dim/P_sf"/>
</dbReference>
<evidence type="ECO:0000313" key="13">
    <source>
        <dbReference type="EMBL" id="CAB9529000.1"/>
    </source>
</evidence>
<evidence type="ECO:0000256" key="8">
    <source>
        <dbReference type="SAM" id="MobiDB-lite"/>
    </source>
</evidence>
<dbReference type="EMBL" id="CAICTM010002372">
    <property type="protein sequence ID" value="CAB9529000.1"/>
    <property type="molecule type" value="Genomic_DNA"/>
</dbReference>
<feature type="compositionally biased region" description="Acidic residues" evidence="8">
    <location>
        <begin position="1076"/>
        <end position="1090"/>
    </location>
</feature>
<dbReference type="SMART" id="SM00448">
    <property type="entry name" value="REC"/>
    <property type="match status" value="3"/>
</dbReference>
<evidence type="ECO:0000256" key="1">
    <source>
        <dbReference type="ARBA" id="ARBA00022553"/>
    </source>
</evidence>
<dbReference type="InterPro" id="IPR003661">
    <property type="entry name" value="HisK_dim/P_dom"/>
</dbReference>
<dbReference type="Proteomes" id="UP001153069">
    <property type="component" value="Unassembled WGS sequence"/>
</dbReference>
<dbReference type="InterPro" id="IPR011006">
    <property type="entry name" value="CheY-like_superfamily"/>
</dbReference>
<dbReference type="GO" id="GO:0006355">
    <property type="term" value="P:regulation of DNA-templated transcription"/>
    <property type="evidence" value="ECO:0007669"/>
    <property type="project" value="InterPro"/>
</dbReference>
<dbReference type="PANTHER" id="PTHR45339">
    <property type="entry name" value="HYBRID SIGNAL TRANSDUCTION HISTIDINE KINASE J"/>
    <property type="match status" value="1"/>
</dbReference>
<dbReference type="Gene3D" id="1.10.287.130">
    <property type="match status" value="1"/>
</dbReference>
<dbReference type="Pfam" id="PF00072">
    <property type="entry name" value="Response_reg"/>
    <property type="match status" value="3"/>
</dbReference>
<proteinExistence type="predicted"/>
<dbReference type="CDD" id="cd00082">
    <property type="entry name" value="HisKA"/>
    <property type="match status" value="1"/>
</dbReference>
<dbReference type="FunFam" id="3.30.450.20:FF:000060">
    <property type="entry name" value="Sensor protein FixL"/>
    <property type="match status" value="1"/>
</dbReference>
<dbReference type="InterPro" id="IPR013767">
    <property type="entry name" value="PAS_fold"/>
</dbReference>
<evidence type="ECO:0000259" key="9">
    <source>
        <dbReference type="PROSITE" id="PS50109"/>
    </source>
</evidence>
<dbReference type="InterPro" id="IPR008207">
    <property type="entry name" value="Sig_transdc_His_kin_Hpt_dom"/>
</dbReference>
<reference evidence="13" key="1">
    <citation type="submission" date="2020-06" db="EMBL/GenBank/DDBJ databases">
        <authorList>
            <consortium name="Plant Systems Biology data submission"/>
        </authorList>
    </citation>
    <scope>NUCLEOTIDE SEQUENCE</scope>
    <source>
        <strain evidence="13">D6</strain>
    </source>
</reference>
<dbReference type="InterPro" id="IPR005467">
    <property type="entry name" value="His_kinase_dom"/>
</dbReference>
<feature type="domain" description="Response regulatory" evidence="10">
    <location>
        <begin position="587"/>
        <end position="708"/>
    </location>
</feature>
<dbReference type="InterPro" id="IPR036641">
    <property type="entry name" value="HPT_dom_sf"/>
</dbReference>
<protein>
    <submittedName>
        <fullName evidence="13">Peroxide stress-activated histidine kinase mak2</fullName>
    </submittedName>
</protein>
<dbReference type="AlphaFoldDB" id="A0A9N8HY30"/>
<evidence type="ECO:0000313" key="14">
    <source>
        <dbReference type="Proteomes" id="UP001153069"/>
    </source>
</evidence>
<dbReference type="Pfam" id="PF00989">
    <property type="entry name" value="PAS"/>
    <property type="match status" value="2"/>
</dbReference>
<feature type="domain" description="Response regulatory" evidence="10">
    <location>
        <begin position="937"/>
        <end position="1061"/>
    </location>
</feature>
<accession>A0A9N8HY30</accession>
<feature type="region of interest" description="Disordered" evidence="8">
    <location>
        <begin position="1"/>
        <end position="37"/>
    </location>
</feature>
<evidence type="ECO:0000259" key="12">
    <source>
        <dbReference type="PROSITE" id="PS50894"/>
    </source>
</evidence>
<feature type="modified residue" description="4-aspartylphosphate" evidence="7">
    <location>
        <position position="823"/>
    </location>
</feature>
<dbReference type="CDD" id="cd16922">
    <property type="entry name" value="HATPase_EvgS-ArcB-TorS-like"/>
    <property type="match status" value="1"/>
</dbReference>
<feature type="domain" description="PAS" evidence="11">
    <location>
        <begin position="46"/>
        <end position="120"/>
    </location>
</feature>
<dbReference type="PRINTS" id="PR00344">
    <property type="entry name" value="BCTRLSENSOR"/>
</dbReference>
<dbReference type="PROSITE" id="PS50109">
    <property type="entry name" value="HIS_KIN"/>
    <property type="match status" value="1"/>
</dbReference>
<dbReference type="SMART" id="SM00388">
    <property type="entry name" value="HisKA"/>
    <property type="match status" value="1"/>
</dbReference>
<feature type="region of interest" description="Disordered" evidence="8">
    <location>
        <begin position="896"/>
        <end position="939"/>
    </location>
</feature>
<dbReference type="Gene3D" id="3.40.50.2300">
    <property type="match status" value="3"/>
</dbReference>
<evidence type="ECO:0000256" key="7">
    <source>
        <dbReference type="PROSITE-ProRule" id="PRU00169"/>
    </source>
</evidence>
<dbReference type="InterPro" id="IPR004358">
    <property type="entry name" value="Sig_transdc_His_kin-like_C"/>
</dbReference>
<dbReference type="CDD" id="cd00156">
    <property type="entry name" value="REC"/>
    <property type="match status" value="1"/>
</dbReference>
<feature type="compositionally biased region" description="Low complexity" evidence="8">
    <location>
        <begin position="916"/>
        <end position="934"/>
    </location>
</feature>
<dbReference type="Pfam" id="PF02518">
    <property type="entry name" value="HATPase_c"/>
    <property type="match status" value="1"/>
</dbReference>
<organism evidence="13 14">
    <name type="scientific">Seminavis robusta</name>
    <dbReference type="NCBI Taxonomy" id="568900"/>
    <lineage>
        <taxon>Eukaryota</taxon>
        <taxon>Sar</taxon>
        <taxon>Stramenopiles</taxon>
        <taxon>Ochrophyta</taxon>
        <taxon>Bacillariophyta</taxon>
        <taxon>Bacillariophyceae</taxon>
        <taxon>Bacillariophycidae</taxon>
        <taxon>Naviculales</taxon>
        <taxon>Naviculaceae</taxon>
        <taxon>Seminavis</taxon>
    </lineage>
</organism>
<dbReference type="InterPro" id="IPR001789">
    <property type="entry name" value="Sig_transdc_resp-reg_receiver"/>
</dbReference>
<dbReference type="SUPFAM" id="SSF55874">
    <property type="entry name" value="ATPase domain of HSP90 chaperone/DNA topoisomerase II/histidine kinase"/>
    <property type="match status" value="1"/>
</dbReference>
<dbReference type="GO" id="GO:0000155">
    <property type="term" value="F:phosphorelay sensor kinase activity"/>
    <property type="evidence" value="ECO:0007669"/>
    <property type="project" value="InterPro"/>
</dbReference>
<dbReference type="GO" id="GO:0005886">
    <property type="term" value="C:plasma membrane"/>
    <property type="evidence" value="ECO:0007669"/>
    <property type="project" value="UniProtKB-SubCell"/>
</dbReference>
<feature type="modified residue" description="4-aspartylphosphate" evidence="7">
    <location>
        <position position="992"/>
    </location>
</feature>
<dbReference type="OrthoDB" id="39614at2759"/>
<dbReference type="CDD" id="cd00130">
    <property type="entry name" value="PAS"/>
    <property type="match status" value="2"/>
</dbReference>
<comment type="caution">
    <text evidence="13">The sequence shown here is derived from an EMBL/GenBank/DDBJ whole genome shotgun (WGS) entry which is preliminary data.</text>
</comment>
<feature type="region of interest" description="Disordered" evidence="8">
    <location>
        <begin position="453"/>
        <end position="481"/>
    </location>
</feature>
<feature type="compositionally biased region" description="Acidic residues" evidence="8">
    <location>
        <begin position="453"/>
        <end position="473"/>
    </location>
</feature>
<evidence type="ECO:0000259" key="10">
    <source>
        <dbReference type="PROSITE" id="PS50110"/>
    </source>
</evidence>
<keyword evidence="2" id="KW-0808">Transferase</keyword>
<dbReference type="CDD" id="cd00088">
    <property type="entry name" value="HPT"/>
    <property type="match status" value="1"/>
</dbReference>
<dbReference type="Gene3D" id="3.30.565.10">
    <property type="entry name" value="Histidine kinase-like ATPase, C-terminal domain"/>
    <property type="match status" value="1"/>
</dbReference>
<keyword evidence="4 13" id="KW-0418">Kinase</keyword>
<feature type="domain" description="Response regulatory" evidence="10">
    <location>
        <begin position="770"/>
        <end position="895"/>
    </location>
</feature>
<dbReference type="Gene3D" id="3.30.450.20">
    <property type="entry name" value="PAS domain"/>
    <property type="match status" value="2"/>
</dbReference>
<dbReference type="InterPro" id="IPR036890">
    <property type="entry name" value="HATPase_C_sf"/>
</dbReference>